<dbReference type="Pfam" id="PF04014">
    <property type="entry name" value="MazE_antitoxin"/>
    <property type="match status" value="1"/>
</dbReference>
<reference evidence="2 3" key="1">
    <citation type="journal article" date="2020" name="Microorganisms">
        <title>Osmotic Adaptation and Compatible Solute Biosynthesis of Phototrophic Bacteria as Revealed from Genome Analyses.</title>
        <authorList>
            <person name="Imhoff J.F."/>
            <person name="Rahn T."/>
            <person name="Kunzel S."/>
            <person name="Keller A."/>
            <person name="Neulinger S.C."/>
        </authorList>
    </citation>
    <scope>NUCLEOTIDE SEQUENCE [LARGE SCALE GENOMIC DNA]</scope>
    <source>
        <strain evidence="2 3">DSM 6210</strain>
    </source>
</reference>
<sequence>MLITITSKRQATFPAKVLDALGAKPGDRLELIETPDGFLLRARRIDPARLAPLRGKLRRGRGSFDIETFRDEPHDPALRD</sequence>
<dbReference type="SUPFAM" id="SSF89447">
    <property type="entry name" value="AbrB/MazE/MraZ-like"/>
    <property type="match status" value="1"/>
</dbReference>
<dbReference type="EMBL" id="NRRV01000077">
    <property type="protein sequence ID" value="MBK1633301.1"/>
    <property type="molecule type" value="Genomic_DNA"/>
</dbReference>
<comment type="caution">
    <text evidence="2">The sequence shown here is derived from an EMBL/GenBank/DDBJ whole genome shotgun (WGS) entry which is preliminary data.</text>
</comment>
<name>A0ABS1CMY0_9GAMM</name>
<dbReference type="InterPro" id="IPR007159">
    <property type="entry name" value="SpoVT-AbrB_dom"/>
</dbReference>
<proteinExistence type="predicted"/>
<organism evidence="2 3">
    <name type="scientific">Thiohalocapsa halophila</name>
    <dbReference type="NCBI Taxonomy" id="69359"/>
    <lineage>
        <taxon>Bacteria</taxon>
        <taxon>Pseudomonadati</taxon>
        <taxon>Pseudomonadota</taxon>
        <taxon>Gammaproteobacteria</taxon>
        <taxon>Chromatiales</taxon>
        <taxon>Chromatiaceae</taxon>
        <taxon>Thiohalocapsa</taxon>
    </lineage>
</organism>
<evidence type="ECO:0000313" key="3">
    <source>
        <dbReference type="Proteomes" id="UP000748752"/>
    </source>
</evidence>
<gene>
    <name evidence="2" type="ORF">CKO31_21600</name>
</gene>
<evidence type="ECO:0000259" key="1">
    <source>
        <dbReference type="SMART" id="SM00966"/>
    </source>
</evidence>
<dbReference type="Gene3D" id="2.10.260.10">
    <property type="match status" value="1"/>
</dbReference>
<dbReference type="InterPro" id="IPR037914">
    <property type="entry name" value="SpoVT-AbrB_sf"/>
</dbReference>
<dbReference type="RefSeq" id="WP_200241558.1">
    <property type="nucleotide sequence ID" value="NZ_NRRV01000077.1"/>
</dbReference>
<keyword evidence="3" id="KW-1185">Reference proteome</keyword>
<evidence type="ECO:0000313" key="2">
    <source>
        <dbReference type="EMBL" id="MBK1633301.1"/>
    </source>
</evidence>
<feature type="domain" description="SpoVT-AbrB" evidence="1">
    <location>
        <begin position="3"/>
        <end position="48"/>
    </location>
</feature>
<dbReference type="NCBIfam" id="TIGR01439">
    <property type="entry name" value="lp_hng_hel_AbrB"/>
    <property type="match status" value="1"/>
</dbReference>
<dbReference type="SMART" id="SM00966">
    <property type="entry name" value="SpoVT_AbrB"/>
    <property type="match status" value="1"/>
</dbReference>
<accession>A0ABS1CMY0</accession>
<dbReference type="Proteomes" id="UP000748752">
    <property type="component" value="Unassembled WGS sequence"/>
</dbReference>
<protein>
    <recommendedName>
        <fullName evidence="1">SpoVT-AbrB domain-containing protein</fullName>
    </recommendedName>
</protein>